<reference evidence="1" key="2">
    <citation type="submission" date="2019-12" db="EMBL/GenBank/DDBJ databases">
        <authorList>
            <person name="Hoang T.H.H."/>
            <person name="Okutani A."/>
        </authorList>
    </citation>
    <scope>NUCLEOTIDE SEQUENCE</scope>
    <source>
        <strain evidence="1">QuyetLC</strain>
    </source>
</reference>
<evidence type="ECO:0000313" key="1">
    <source>
        <dbReference type="EMBL" id="GEU13546.1"/>
    </source>
</evidence>
<gene>
    <name evidence="1" type="ORF">QuyetLC_24840</name>
</gene>
<dbReference type="AlphaFoldDB" id="A0A640MIJ2"/>
<protein>
    <submittedName>
        <fullName evidence="1">Uncharacterized protein</fullName>
    </submittedName>
</protein>
<proteinExistence type="predicted"/>
<dbReference type="EMBL" id="BLEY01000024">
    <property type="protein sequence ID" value="GEU13546.1"/>
    <property type="molecule type" value="Genomic_DNA"/>
</dbReference>
<accession>A0A640MIJ2</accession>
<organism evidence="1">
    <name type="scientific">Bacillus anthracis</name>
    <name type="common">anthrax bacterium</name>
    <dbReference type="NCBI Taxonomy" id="1392"/>
    <lineage>
        <taxon>Bacteria</taxon>
        <taxon>Bacillati</taxon>
        <taxon>Bacillota</taxon>
        <taxon>Bacilli</taxon>
        <taxon>Bacillales</taxon>
        <taxon>Bacillaceae</taxon>
        <taxon>Bacillus</taxon>
        <taxon>Bacillus cereus group</taxon>
    </lineage>
</organism>
<name>A0A640MIJ2_BACAN</name>
<reference evidence="1" key="1">
    <citation type="submission" date="2019-12" db="EMBL/GenBank/DDBJ databases">
        <title>Epidemiological and comparative genomic analysis of Bacillus anthracis isolated from northern Vietnam.</title>
        <authorList>
            <person name="Hoang T.T.H."/>
            <person name="Dang D.A."/>
            <person name="Pham M.H."/>
            <person name="Luong M.H."/>
            <person name="Tran N.D."/>
            <person name="Nguyen T.H."/>
            <person name="Nguyen T.T."/>
            <person name="Inoue S."/>
            <person name="Morikawa S."/>
            <person name="Okutani A."/>
        </authorList>
    </citation>
    <scope>NUCLEOTIDE SEQUENCE</scope>
    <source>
        <strain evidence="1">QuyetLC</strain>
    </source>
</reference>
<comment type="caution">
    <text evidence="1">The sequence shown here is derived from an EMBL/GenBank/DDBJ whole genome shotgun (WGS) entry which is preliminary data.</text>
</comment>
<sequence length="65" mass="7477">MDKYEILVAFFEKSSDDIEKLPDYLEEASPNNSHSPKELYIIDVLEEYAEALDLALEEVVRKLSA</sequence>